<accession>A0ABP9A7J4</accession>
<name>A0ABP9A7J4_9PSEU</name>
<dbReference type="PANTHER" id="PTHR33164">
    <property type="entry name" value="TRANSCRIPTIONAL REGULATOR, MARR FAMILY"/>
    <property type="match status" value="1"/>
</dbReference>
<feature type="domain" description="HTH marR-type" evidence="1">
    <location>
        <begin position="11"/>
        <end position="149"/>
    </location>
</feature>
<gene>
    <name evidence="2" type="ORF">GCM10023200_05590</name>
</gene>
<evidence type="ECO:0000313" key="3">
    <source>
        <dbReference type="Proteomes" id="UP001500928"/>
    </source>
</evidence>
<sequence>MTEPRWLDQRQQRAWRGHLAVAARLQAELNRRLQADAGLSLADFDVLVALSERGDGGAPLRVTELAEALQWEKSRLSHHLTRMQRRGLVGREDCPDDARGAFVVLSPTGRSAIEQAAPAHVAAVRELVFDGLDDAQVDAWAAVSDAVLARIADAQSAG</sequence>
<proteinExistence type="predicted"/>
<dbReference type="InterPro" id="IPR036388">
    <property type="entry name" value="WH-like_DNA-bd_sf"/>
</dbReference>
<dbReference type="SMART" id="SM00347">
    <property type="entry name" value="HTH_MARR"/>
    <property type="match status" value="1"/>
</dbReference>
<dbReference type="InterPro" id="IPR000835">
    <property type="entry name" value="HTH_MarR-typ"/>
</dbReference>
<dbReference type="Proteomes" id="UP001500928">
    <property type="component" value="Unassembled WGS sequence"/>
</dbReference>
<dbReference type="Gene3D" id="1.10.10.10">
    <property type="entry name" value="Winged helix-like DNA-binding domain superfamily/Winged helix DNA-binding domain"/>
    <property type="match status" value="1"/>
</dbReference>
<dbReference type="InterPro" id="IPR039422">
    <property type="entry name" value="MarR/SlyA-like"/>
</dbReference>
<evidence type="ECO:0000313" key="2">
    <source>
        <dbReference type="EMBL" id="GAA4775819.1"/>
    </source>
</evidence>
<dbReference type="SUPFAM" id="SSF46785">
    <property type="entry name" value="Winged helix' DNA-binding domain"/>
    <property type="match status" value="1"/>
</dbReference>
<comment type="caution">
    <text evidence="2">The sequence shown here is derived from an EMBL/GenBank/DDBJ whole genome shotgun (WGS) entry which is preliminary data.</text>
</comment>
<keyword evidence="3" id="KW-1185">Reference proteome</keyword>
<dbReference type="InterPro" id="IPR036390">
    <property type="entry name" value="WH_DNA-bd_sf"/>
</dbReference>
<organism evidence="2 3">
    <name type="scientific">Actinomycetospora chlora</name>
    <dbReference type="NCBI Taxonomy" id="663608"/>
    <lineage>
        <taxon>Bacteria</taxon>
        <taxon>Bacillati</taxon>
        <taxon>Actinomycetota</taxon>
        <taxon>Actinomycetes</taxon>
        <taxon>Pseudonocardiales</taxon>
        <taxon>Pseudonocardiaceae</taxon>
        <taxon>Actinomycetospora</taxon>
    </lineage>
</organism>
<dbReference type="EMBL" id="BAABHO010000003">
    <property type="protein sequence ID" value="GAA4775819.1"/>
    <property type="molecule type" value="Genomic_DNA"/>
</dbReference>
<dbReference type="PROSITE" id="PS50995">
    <property type="entry name" value="HTH_MARR_2"/>
    <property type="match status" value="1"/>
</dbReference>
<protein>
    <submittedName>
        <fullName evidence="2">MarR family transcriptional regulator</fullName>
    </submittedName>
</protein>
<reference evidence="3" key="1">
    <citation type="journal article" date="2019" name="Int. J. Syst. Evol. Microbiol.">
        <title>The Global Catalogue of Microorganisms (GCM) 10K type strain sequencing project: providing services to taxonomists for standard genome sequencing and annotation.</title>
        <authorList>
            <consortium name="The Broad Institute Genomics Platform"/>
            <consortium name="The Broad Institute Genome Sequencing Center for Infectious Disease"/>
            <person name="Wu L."/>
            <person name="Ma J."/>
        </authorList>
    </citation>
    <scope>NUCLEOTIDE SEQUENCE [LARGE SCALE GENOMIC DNA]</scope>
    <source>
        <strain evidence="3">JCM 17979</strain>
    </source>
</reference>
<dbReference type="Pfam" id="PF12802">
    <property type="entry name" value="MarR_2"/>
    <property type="match status" value="1"/>
</dbReference>
<evidence type="ECO:0000259" key="1">
    <source>
        <dbReference type="PROSITE" id="PS50995"/>
    </source>
</evidence>
<dbReference type="PANTHER" id="PTHR33164:SF99">
    <property type="entry name" value="MARR FAMILY REGULATORY PROTEIN"/>
    <property type="match status" value="1"/>
</dbReference>